<sequence>MKQIEAVAQSLGDGFFVLGETRFDSEPRFFC</sequence>
<organism evidence="1 2">
    <name type="scientific">Adhaeretor mobilis</name>
    <dbReference type="NCBI Taxonomy" id="1930276"/>
    <lineage>
        <taxon>Bacteria</taxon>
        <taxon>Pseudomonadati</taxon>
        <taxon>Planctomycetota</taxon>
        <taxon>Planctomycetia</taxon>
        <taxon>Pirellulales</taxon>
        <taxon>Lacipirellulaceae</taxon>
        <taxon>Adhaeretor</taxon>
    </lineage>
</organism>
<dbReference type="Proteomes" id="UP000319852">
    <property type="component" value="Chromosome"/>
</dbReference>
<accession>A0A517MY64</accession>
<evidence type="ECO:0000313" key="1">
    <source>
        <dbReference type="EMBL" id="QDS99818.1"/>
    </source>
</evidence>
<keyword evidence="2" id="KW-1185">Reference proteome</keyword>
<reference evidence="1 2" key="1">
    <citation type="submission" date="2019-02" db="EMBL/GenBank/DDBJ databases">
        <title>Deep-cultivation of Planctomycetes and their phenomic and genomic characterization uncovers novel biology.</title>
        <authorList>
            <person name="Wiegand S."/>
            <person name="Jogler M."/>
            <person name="Boedeker C."/>
            <person name="Pinto D."/>
            <person name="Vollmers J."/>
            <person name="Rivas-Marin E."/>
            <person name="Kohn T."/>
            <person name="Peeters S.H."/>
            <person name="Heuer A."/>
            <person name="Rast P."/>
            <person name="Oberbeckmann S."/>
            <person name="Bunk B."/>
            <person name="Jeske O."/>
            <person name="Meyerdierks A."/>
            <person name="Storesund J.E."/>
            <person name="Kallscheuer N."/>
            <person name="Luecker S."/>
            <person name="Lage O.M."/>
            <person name="Pohl T."/>
            <person name="Merkel B.J."/>
            <person name="Hornburger P."/>
            <person name="Mueller R.-W."/>
            <person name="Bruemmer F."/>
            <person name="Labrenz M."/>
            <person name="Spormann A.M."/>
            <person name="Op den Camp H."/>
            <person name="Overmann J."/>
            <person name="Amann R."/>
            <person name="Jetten M.S.M."/>
            <person name="Mascher T."/>
            <person name="Medema M.H."/>
            <person name="Devos D.P."/>
            <person name="Kaster A.-K."/>
            <person name="Ovreas L."/>
            <person name="Rohde M."/>
            <person name="Galperin M.Y."/>
            <person name="Jogler C."/>
        </authorList>
    </citation>
    <scope>NUCLEOTIDE SEQUENCE [LARGE SCALE GENOMIC DNA]</scope>
    <source>
        <strain evidence="1 2">HG15A2</strain>
    </source>
</reference>
<dbReference type="AlphaFoldDB" id="A0A517MY64"/>
<protein>
    <submittedName>
        <fullName evidence="1">Uncharacterized protein</fullName>
    </submittedName>
</protein>
<proteinExistence type="predicted"/>
<dbReference type="KEGG" id="amob:HG15A2_31490"/>
<gene>
    <name evidence="1" type="ORF">HG15A2_31490</name>
</gene>
<dbReference type="EMBL" id="CP036263">
    <property type="protein sequence ID" value="QDS99818.1"/>
    <property type="molecule type" value="Genomic_DNA"/>
</dbReference>
<evidence type="ECO:0000313" key="2">
    <source>
        <dbReference type="Proteomes" id="UP000319852"/>
    </source>
</evidence>
<name>A0A517MY64_9BACT</name>